<evidence type="ECO:0000256" key="10">
    <source>
        <dbReference type="ARBA" id="ARBA00023285"/>
    </source>
</evidence>
<evidence type="ECO:0000256" key="2">
    <source>
        <dbReference type="ARBA" id="ARBA00007405"/>
    </source>
</evidence>
<dbReference type="CDD" id="cd02888">
    <property type="entry name" value="RNR_II_dimer"/>
    <property type="match status" value="1"/>
</dbReference>
<evidence type="ECO:0000259" key="17">
    <source>
        <dbReference type="Pfam" id="PF12637"/>
    </source>
</evidence>
<reference evidence="18 19" key="1">
    <citation type="submission" date="2016-11" db="EMBL/GenBank/DDBJ databases">
        <authorList>
            <person name="Jaros S."/>
            <person name="Januszkiewicz K."/>
            <person name="Wedrychowicz H."/>
        </authorList>
    </citation>
    <scope>NUCLEOTIDE SEQUENCE [LARGE SCALE GENOMIC DNA]</scope>
    <source>
        <strain evidence="18 19">DSM 8605</strain>
    </source>
</reference>
<dbReference type="EC" id="1.17.4.1" evidence="3 13"/>
<dbReference type="InterPro" id="IPR013344">
    <property type="entry name" value="RNR_NrdJ/NrdZ"/>
</dbReference>
<evidence type="ECO:0000313" key="19">
    <source>
        <dbReference type="Proteomes" id="UP000184447"/>
    </source>
</evidence>
<dbReference type="InterPro" id="IPR000788">
    <property type="entry name" value="RNR_lg_C"/>
</dbReference>
<dbReference type="InterPro" id="IPR024434">
    <property type="entry name" value="TSCPD_dom"/>
</dbReference>
<keyword evidence="6 13" id="KW-0237">DNA synthesis</keyword>
<evidence type="ECO:0000256" key="13">
    <source>
        <dbReference type="RuleBase" id="RU364064"/>
    </source>
</evidence>
<evidence type="ECO:0000259" key="16">
    <source>
        <dbReference type="Pfam" id="PF08471"/>
    </source>
</evidence>
<feature type="region of interest" description="Disordered" evidence="14">
    <location>
        <begin position="1015"/>
        <end position="1036"/>
    </location>
</feature>
<evidence type="ECO:0000256" key="14">
    <source>
        <dbReference type="SAM" id="MobiDB-lite"/>
    </source>
</evidence>
<comment type="function">
    <text evidence="11 13">Catalyzes the reduction of ribonucleotides to deoxyribonucleotides. May function to provide a pool of deoxyribonucleotide precursors for DNA repair during oxygen limitation and/or for immediate growth after restoration of oxygen.</text>
</comment>
<feature type="domain" description="Ribonucleotide reductase class II vitamin B12-dependent N-terminal" evidence="16">
    <location>
        <begin position="38"/>
        <end position="130"/>
    </location>
</feature>
<dbReference type="PANTHER" id="PTHR43371">
    <property type="entry name" value="VITAMIN B12-DEPENDENT RIBONUCLEOTIDE REDUCTASE"/>
    <property type="match status" value="1"/>
</dbReference>
<dbReference type="PRINTS" id="PR01183">
    <property type="entry name" value="RIBORDTASEM1"/>
</dbReference>
<evidence type="ECO:0000256" key="5">
    <source>
        <dbReference type="ARBA" id="ARBA00022628"/>
    </source>
</evidence>
<feature type="domain" description="Ribonucleotide reductase large subunit C-terminal" evidence="15">
    <location>
        <begin position="180"/>
        <end position="769"/>
    </location>
</feature>
<evidence type="ECO:0000259" key="15">
    <source>
        <dbReference type="Pfam" id="PF02867"/>
    </source>
</evidence>
<accession>A0A1M5ULX3</accession>
<dbReference type="Pfam" id="PF02867">
    <property type="entry name" value="Ribonuc_red_lgC"/>
    <property type="match status" value="1"/>
</dbReference>
<name>A0A1M5ULX3_9CLOT</name>
<comment type="catalytic activity">
    <reaction evidence="12 13">
        <text>a 2'-deoxyribonucleoside 5'-diphosphate + [thioredoxin]-disulfide + H2O = a ribonucleoside 5'-diphosphate + [thioredoxin]-dithiol</text>
        <dbReference type="Rhea" id="RHEA:23252"/>
        <dbReference type="Rhea" id="RHEA-COMP:10698"/>
        <dbReference type="Rhea" id="RHEA-COMP:10700"/>
        <dbReference type="ChEBI" id="CHEBI:15377"/>
        <dbReference type="ChEBI" id="CHEBI:29950"/>
        <dbReference type="ChEBI" id="CHEBI:50058"/>
        <dbReference type="ChEBI" id="CHEBI:57930"/>
        <dbReference type="ChEBI" id="CHEBI:73316"/>
        <dbReference type="EC" id="1.17.4.1"/>
    </reaction>
</comment>
<dbReference type="GO" id="GO:0031419">
    <property type="term" value="F:cobalamin binding"/>
    <property type="evidence" value="ECO:0007669"/>
    <property type="project" value="UniProtKB-KW"/>
</dbReference>
<evidence type="ECO:0000256" key="4">
    <source>
        <dbReference type="ARBA" id="ARBA00014409"/>
    </source>
</evidence>
<evidence type="ECO:0000256" key="1">
    <source>
        <dbReference type="ARBA" id="ARBA00001922"/>
    </source>
</evidence>
<dbReference type="SUPFAM" id="SSF51998">
    <property type="entry name" value="PFL-like glycyl radical enzymes"/>
    <property type="match status" value="1"/>
</dbReference>
<evidence type="ECO:0000256" key="3">
    <source>
        <dbReference type="ARBA" id="ARBA00012274"/>
    </source>
</evidence>
<gene>
    <name evidence="18" type="ORF">SAMN02745207_01813</name>
</gene>
<dbReference type="AlphaFoldDB" id="A0A1M5ULX3"/>
<dbReference type="Gene3D" id="3.20.70.20">
    <property type="match status" value="1"/>
</dbReference>
<organism evidence="18 19">
    <name type="scientific">Clostridium grantii DSM 8605</name>
    <dbReference type="NCBI Taxonomy" id="1121316"/>
    <lineage>
        <taxon>Bacteria</taxon>
        <taxon>Bacillati</taxon>
        <taxon>Bacillota</taxon>
        <taxon>Clostridia</taxon>
        <taxon>Eubacteriales</taxon>
        <taxon>Clostridiaceae</taxon>
        <taxon>Clostridium</taxon>
    </lineage>
</organism>
<evidence type="ECO:0000313" key="18">
    <source>
        <dbReference type="EMBL" id="SHH63994.1"/>
    </source>
</evidence>
<feature type="domain" description="TSCPD" evidence="17">
    <location>
        <begin position="881"/>
        <end position="978"/>
    </location>
</feature>
<keyword evidence="5 13" id="KW-0846">Cobalamin</keyword>
<comment type="similarity">
    <text evidence="2 13">Belongs to the ribonucleoside diphosphate reductase class-2 family.</text>
</comment>
<dbReference type="GO" id="GO:0050897">
    <property type="term" value="F:cobalt ion binding"/>
    <property type="evidence" value="ECO:0007669"/>
    <property type="project" value="InterPro"/>
</dbReference>
<evidence type="ECO:0000256" key="8">
    <source>
        <dbReference type="ARBA" id="ARBA00023002"/>
    </source>
</evidence>
<dbReference type="NCBIfam" id="NF005122">
    <property type="entry name" value="PRK06556.1"/>
    <property type="match status" value="1"/>
</dbReference>
<evidence type="ECO:0000256" key="12">
    <source>
        <dbReference type="ARBA" id="ARBA00047754"/>
    </source>
</evidence>
<dbReference type="GO" id="GO:0000166">
    <property type="term" value="F:nucleotide binding"/>
    <property type="evidence" value="ECO:0007669"/>
    <property type="project" value="UniProtKB-KW"/>
</dbReference>
<keyword evidence="7 13" id="KW-0547">Nucleotide-binding</keyword>
<dbReference type="OrthoDB" id="9762933at2"/>
<evidence type="ECO:0000256" key="9">
    <source>
        <dbReference type="ARBA" id="ARBA00023157"/>
    </source>
</evidence>
<dbReference type="Pfam" id="PF08471">
    <property type="entry name" value="Ribonuc_red_2_N"/>
    <property type="match status" value="1"/>
</dbReference>
<dbReference type="GO" id="GO:0071897">
    <property type="term" value="P:DNA biosynthetic process"/>
    <property type="evidence" value="ECO:0007669"/>
    <property type="project" value="UniProtKB-KW"/>
</dbReference>
<keyword evidence="10 13" id="KW-0170">Cobalt</keyword>
<keyword evidence="9" id="KW-1015">Disulfide bond</keyword>
<dbReference type="InterPro" id="IPR013678">
    <property type="entry name" value="RNR_2_N"/>
</dbReference>
<comment type="cofactor">
    <cofactor evidence="1 13">
        <name>adenosylcob(III)alamin</name>
        <dbReference type="ChEBI" id="CHEBI:18408"/>
    </cofactor>
</comment>
<evidence type="ECO:0000256" key="7">
    <source>
        <dbReference type="ARBA" id="ARBA00022741"/>
    </source>
</evidence>
<keyword evidence="8 13" id="KW-0560">Oxidoreductase</keyword>
<keyword evidence="19" id="KW-1185">Reference proteome</keyword>
<dbReference type="Pfam" id="PF12637">
    <property type="entry name" value="TSCPD"/>
    <property type="match status" value="1"/>
</dbReference>
<proteinExistence type="inferred from homology"/>
<dbReference type="Proteomes" id="UP000184447">
    <property type="component" value="Unassembled WGS sequence"/>
</dbReference>
<sequence length="1069" mass="119196">MDNIVSLSGLFKRHFTKDLINNPTQTVYDLFSWKKVNVHIKNHKTGDIIFEMKNLEFPEHYSQNACDIIASKYFRKTGIPNEIGYENSMKMVAHRMVNFWAEALFSEGLIKSENEKEIYYDEMVYALLNQMYAPNSPQWFNTGLKLSYGIEGNSQGNFYYDIKENKVVECLDAYSRTQASACFILSIEDKLLGSHSISEQYVTETKLFKGGSGTGTNFSSIRGVGEILSGGGYSSGLMSFLKGLDRNAGAIKSGGTTRRAAKMLCLNIDHPEIYDFITWKSKEENKVRALSKMGYDASFEGEAYETVSGQNGNNSVRFSKKFMQKVENLHNDPAAIHRLKGRIDSSVSKEVKVSDLWDTFNKSAWECADPAPMFDDIFNAWHTCPSGENGKYNAPNNRINSTNPCGEYAFLDDTACNLASINVYKFYNDANNEFDIDSYIHLTGLIQLALEASVFWGQFPTKDIARKTHLFRTTGLGLANLASLLMVKGVPYNSDEARAFTASLVGIMTGQSYFVSALMAKASEPFECYEINKKSMLRVIRNHCRVAGVITSPYENLGYLPQEVNHLTLESFGLGNLSKALKDSWIRALEFGNNYGFRNAQVSVIAPTGTISLAMDCGATSIEPFFSHVVYKKLSGGGYMTIANPVLPLALKNLGYSKTERDEIVNYIMKSEITETDGFKYEKIVDGKLEGAPFLKDEHLSIFDTANVCGSGQRYISPMGHVKMVAAITPLISGAVSKTVNLPASATVDAFKNVVLSSWQLGVKGISLYRDGSKASQPLNNSLDTSISDNLEDLTYHELLEKAKNLQLDIDNKDEIINLSKNNSDSIESTNNDFIQETHEYDDSESPYVKDVIAQQHASLPSSVDHHYSKREKITGIRTGRTHPAQIDDLKFYTTVNRSASGEIAEVYITTDREGTIIMGLLNSLSKSISVMLQYHVPPNDIANMLRGQKYEPYGFVKNHPYIKFVTSISDLISKIIDIELGDFTRCQVKPEQYTEDTNVENKYSKSSVAFTSTDNHINHEKEEEPKHKNKPTGHRVYDSCCTICSSTRLVKNGTCKVCLDCGSTTGCS</sequence>
<feature type="compositionally biased region" description="Basic and acidic residues" evidence="14">
    <location>
        <begin position="1017"/>
        <end position="1027"/>
    </location>
</feature>
<dbReference type="PANTHER" id="PTHR43371:SF1">
    <property type="entry name" value="RIBONUCLEOSIDE-DIPHOSPHATE REDUCTASE"/>
    <property type="match status" value="1"/>
</dbReference>
<dbReference type="GO" id="GO:0004748">
    <property type="term" value="F:ribonucleoside-diphosphate reductase activity, thioredoxin disulfide as acceptor"/>
    <property type="evidence" value="ECO:0007669"/>
    <property type="project" value="UniProtKB-EC"/>
</dbReference>
<dbReference type="STRING" id="1121316.SAMN02745207_01813"/>
<evidence type="ECO:0000256" key="6">
    <source>
        <dbReference type="ARBA" id="ARBA00022634"/>
    </source>
</evidence>
<dbReference type="EMBL" id="FQXM01000008">
    <property type="protein sequence ID" value="SHH63994.1"/>
    <property type="molecule type" value="Genomic_DNA"/>
</dbReference>
<dbReference type="NCBIfam" id="TIGR02504">
    <property type="entry name" value="NrdJ_Z"/>
    <property type="match status" value="1"/>
</dbReference>
<protein>
    <recommendedName>
        <fullName evidence="4 13">Vitamin B12-dependent ribonucleotide reductase</fullName>
        <ecNumber evidence="3 13">1.17.4.1</ecNumber>
    </recommendedName>
</protein>
<dbReference type="InterPro" id="IPR050862">
    <property type="entry name" value="RdRp_reductase_class-2"/>
</dbReference>
<evidence type="ECO:0000256" key="11">
    <source>
        <dbReference type="ARBA" id="ARBA00025437"/>
    </source>
</evidence>